<proteinExistence type="predicted"/>
<evidence type="ECO:0000313" key="5">
    <source>
        <dbReference type="EMBL" id="BBO70481.1"/>
    </source>
</evidence>
<keyword evidence="6" id="KW-1185">Reference proteome</keyword>
<reference evidence="5 6" key="1">
    <citation type="submission" date="2019-11" db="EMBL/GenBank/DDBJ databases">
        <title>Comparative genomics of hydrocarbon-degrading Desulfosarcina strains.</title>
        <authorList>
            <person name="Watanabe M."/>
            <person name="Kojima H."/>
            <person name="Fukui M."/>
        </authorList>
    </citation>
    <scope>NUCLEOTIDE SEQUENCE [LARGE SCALE GENOMIC DNA]</scope>
    <source>
        <strain evidence="5 6">PL12</strain>
    </source>
</reference>
<dbReference type="Gene3D" id="1.10.10.10">
    <property type="entry name" value="Winged helix-like DNA-binding domain superfamily/Winged helix DNA-binding domain"/>
    <property type="match status" value="1"/>
</dbReference>
<evidence type="ECO:0000313" key="6">
    <source>
        <dbReference type="Proteomes" id="UP000427906"/>
    </source>
</evidence>
<dbReference type="GO" id="GO:0006950">
    <property type="term" value="P:response to stress"/>
    <property type="evidence" value="ECO:0007669"/>
    <property type="project" value="TreeGrafter"/>
</dbReference>
<dbReference type="PROSITE" id="PS50995">
    <property type="entry name" value="HTH_MARR_2"/>
    <property type="match status" value="1"/>
</dbReference>
<dbReference type="RefSeq" id="WP_167527903.1">
    <property type="nucleotide sequence ID" value="NZ_AP021874.1"/>
</dbReference>
<name>A0A5K7YTW1_9BACT</name>
<accession>A0A5K7YTW1</accession>
<dbReference type="SMART" id="SM00347">
    <property type="entry name" value="HTH_MARR"/>
    <property type="match status" value="1"/>
</dbReference>
<dbReference type="InterPro" id="IPR012318">
    <property type="entry name" value="HTH_CRP"/>
</dbReference>
<evidence type="ECO:0000259" key="4">
    <source>
        <dbReference type="PROSITE" id="PS50995"/>
    </source>
</evidence>
<dbReference type="EMBL" id="AP021874">
    <property type="protein sequence ID" value="BBO70481.1"/>
    <property type="molecule type" value="Genomic_DNA"/>
</dbReference>
<keyword evidence="2" id="KW-0238">DNA-binding</keyword>
<dbReference type="InterPro" id="IPR039422">
    <property type="entry name" value="MarR/SlyA-like"/>
</dbReference>
<dbReference type="Pfam" id="PF01047">
    <property type="entry name" value="MarR"/>
    <property type="match status" value="1"/>
</dbReference>
<dbReference type="InterPro" id="IPR000835">
    <property type="entry name" value="HTH_MarR-typ"/>
</dbReference>
<dbReference type="SMART" id="SM00419">
    <property type="entry name" value="HTH_CRP"/>
    <property type="match status" value="1"/>
</dbReference>
<dbReference type="AlphaFoldDB" id="A0A5K7YTW1"/>
<dbReference type="InterPro" id="IPR036390">
    <property type="entry name" value="WH_DNA-bd_sf"/>
</dbReference>
<dbReference type="PRINTS" id="PR00598">
    <property type="entry name" value="HTHMARR"/>
</dbReference>
<dbReference type="PROSITE" id="PS01117">
    <property type="entry name" value="HTH_MARR_1"/>
    <property type="match status" value="1"/>
</dbReference>
<dbReference type="GO" id="GO:0003677">
    <property type="term" value="F:DNA binding"/>
    <property type="evidence" value="ECO:0007669"/>
    <property type="project" value="UniProtKB-KW"/>
</dbReference>
<dbReference type="SUPFAM" id="SSF46785">
    <property type="entry name" value="Winged helix' DNA-binding domain"/>
    <property type="match status" value="1"/>
</dbReference>
<keyword evidence="1" id="KW-0805">Transcription regulation</keyword>
<protein>
    <recommendedName>
        <fullName evidence="4">HTH marR-type domain-containing protein</fullName>
    </recommendedName>
</protein>
<dbReference type="InterPro" id="IPR036388">
    <property type="entry name" value="WH-like_DNA-bd_sf"/>
</dbReference>
<organism evidence="5 6">
    <name type="scientific">Desulfosarcina alkanivorans</name>
    <dbReference type="NCBI Taxonomy" id="571177"/>
    <lineage>
        <taxon>Bacteria</taxon>
        <taxon>Pseudomonadati</taxon>
        <taxon>Thermodesulfobacteriota</taxon>
        <taxon>Desulfobacteria</taxon>
        <taxon>Desulfobacterales</taxon>
        <taxon>Desulfosarcinaceae</taxon>
        <taxon>Desulfosarcina</taxon>
    </lineage>
</organism>
<evidence type="ECO:0000256" key="3">
    <source>
        <dbReference type="ARBA" id="ARBA00023163"/>
    </source>
</evidence>
<dbReference type="GO" id="GO:0003700">
    <property type="term" value="F:DNA-binding transcription factor activity"/>
    <property type="evidence" value="ECO:0007669"/>
    <property type="project" value="InterPro"/>
</dbReference>
<dbReference type="PANTHER" id="PTHR33164:SF43">
    <property type="entry name" value="HTH-TYPE TRANSCRIPTIONAL REPRESSOR YETL"/>
    <property type="match status" value="1"/>
</dbReference>
<dbReference type="InterPro" id="IPR011991">
    <property type="entry name" value="ArsR-like_HTH"/>
</dbReference>
<evidence type="ECO:0000256" key="2">
    <source>
        <dbReference type="ARBA" id="ARBA00023125"/>
    </source>
</evidence>
<dbReference type="InterPro" id="IPR023187">
    <property type="entry name" value="Tscrpt_reg_MarR-type_CS"/>
</dbReference>
<feature type="domain" description="HTH marR-type" evidence="4">
    <location>
        <begin position="1"/>
        <end position="149"/>
    </location>
</feature>
<keyword evidence="3" id="KW-0804">Transcription</keyword>
<gene>
    <name evidence="5" type="ORF">DSCA_44110</name>
</gene>
<dbReference type="CDD" id="cd00090">
    <property type="entry name" value="HTH_ARSR"/>
    <property type="match status" value="1"/>
</dbReference>
<dbReference type="Proteomes" id="UP000427906">
    <property type="component" value="Chromosome"/>
</dbReference>
<dbReference type="PANTHER" id="PTHR33164">
    <property type="entry name" value="TRANSCRIPTIONAL REGULATOR, MARR FAMILY"/>
    <property type="match status" value="1"/>
</dbReference>
<dbReference type="KEGG" id="dalk:DSCA_44110"/>
<evidence type="ECO:0000256" key="1">
    <source>
        <dbReference type="ARBA" id="ARBA00023015"/>
    </source>
</evidence>
<sequence length="154" mass="17140">MTDQNALASARYIFTTGRMIHDHVQRITTGACMQEGKDNRFGELSAQQMNMIMMVRVREAVSVTELAALLGVSPPSVSTMVERLVERGLLTRTPSNRDRRKVVIRVSPEAIEDIARVEAIILGSFVELVEALGAETAQKWCEVLEKIKAVLDKK</sequence>